<dbReference type="SUPFAM" id="SSF56176">
    <property type="entry name" value="FAD-binding/transporter-associated domain-like"/>
    <property type="match status" value="1"/>
</dbReference>
<keyword evidence="5" id="KW-0560">Oxidoreductase</keyword>
<dbReference type="Proteomes" id="UP000799538">
    <property type="component" value="Unassembled WGS sequence"/>
</dbReference>
<sequence>MSLPIIWRSEVEEAVYEEARVGRVFNHRRPKRYPVAVVKAETPDHVVEAVRLAKSKGHRVSVRSGGHSWAAWSVRDNAVLIDLGNMKHISLDSEKGIATVSPSTTGSMLNDYLSQRGLMFAGGHCPDVGLGGFLLQGGMGWNCRNWGWACEKIRALDVVNADGELTRVDAENNSDLLWAAKGAGPGFPAIVVRYHLEVRPKVPAMRSSAFVYPISRYREVMRWVVDITPDFDPDTEIVAVGNTPPGIDQKCIVALFVTFKNSEEECLAALTPANSSRPADPLVEAVDQETSLAKEYRDQAGANPQGHRYCADNGYVANDEDPVDVLEPAFTTLPTDKAFALWYGMAPCSRRDMPDMALSMQSDHYFAIYTIWEHEKDDDRCQTWTESVMKRIAPKCDGAYLGDSDFQIRQTRYWTDEKARRLMELRRKRDPEGRICGYLDHGDQAGLAGLLNENTWIGRGDSPMEE</sequence>
<evidence type="ECO:0000256" key="1">
    <source>
        <dbReference type="ARBA" id="ARBA00001974"/>
    </source>
</evidence>
<dbReference type="PROSITE" id="PS51387">
    <property type="entry name" value="FAD_PCMH"/>
    <property type="match status" value="1"/>
</dbReference>
<dbReference type="InterPro" id="IPR050416">
    <property type="entry name" value="FAD-linked_Oxidoreductase"/>
</dbReference>
<dbReference type="EMBL" id="ML992512">
    <property type="protein sequence ID" value="KAF2220787.1"/>
    <property type="molecule type" value="Genomic_DNA"/>
</dbReference>
<dbReference type="InterPro" id="IPR006094">
    <property type="entry name" value="Oxid_FAD_bind_N"/>
</dbReference>
<organism evidence="7 8">
    <name type="scientific">Elsinoe ampelina</name>
    <dbReference type="NCBI Taxonomy" id="302913"/>
    <lineage>
        <taxon>Eukaryota</taxon>
        <taxon>Fungi</taxon>
        <taxon>Dikarya</taxon>
        <taxon>Ascomycota</taxon>
        <taxon>Pezizomycotina</taxon>
        <taxon>Dothideomycetes</taxon>
        <taxon>Dothideomycetidae</taxon>
        <taxon>Myriangiales</taxon>
        <taxon>Elsinoaceae</taxon>
        <taxon>Elsinoe</taxon>
    </lineage>
</organism>
<evidence type="ECO:0000256" key="4">
    <source>
        <dbReference type="ARBA" id="ARBA00022827"/>
    </source>
</evidence>
<dbReference type="InterPro" id="IPR016169">
    <property type="entry name" value="FAD-bd_PCMH_sub2"/>
</dbReference>
<comment type="similarity">
    <text evidence="2">Belongs to the oxygen-dependent FAD-linked oxidoreductase family.</text>
</comment>
<evidence type="ECO:0000256" key="5">
    <source>
        <dbReference type="ARBA" id="ARBA00023002"/>
    </source>
</evidence>
<protein>
    <submittedName>
        <fullName evidence="7">FAD binding domain protein</fullName>
    </submittedName>
</protein>
<dbReference type="OrthoDB" id="415825at2759"/>
<proteinExistence type="inferred from homology"/>
<comment type="cofactor">
    <cofactor evidence="1">
        <name>FAD</name>
        <dbReference type="ChEBI" id="CHEBI:57692"/>
    </cofactor>
</comment>
<keyword evidence="8" id="KW-1185">Reference proteome</keyword>
<evidence type="ECO:0000313" key="7">
    <source>
        <dbReference type="EMBL" id="KAF2220787.1"/>
    </source>
</evidence>
<dbReference type="InterPro" id="IPR016166">
    <property type="entry name" value="FAD-bd_PCMH"/>
</dbReference>
<keyword evidence="4" id="KW-0274">FAD</keyword>
<dbReference type="Gene3D" id="3.30.43.10">
    <property type="entry name" value="Uridine Diphospho-n-acetylenolpyruvylglucosamine Reductase, domain 2"/>
    <property type="match status" value="1"/>
</dbReference>
<dbReference type="GO" id="GO:0071949">
    <property type="term" value="F:FAD binding"/>
    <property type="evidence" value="ECO:0007669"/>
    <property type="project" value="InterPro"/>
</dbReference>
<dbReference type="InterPro" id="IPR016167">
    <property type="entry name" value="FAD-bd_PCMH_sub1"/>
</dbReference>
<evidence type="ECO:0000256" key="3">
    <source>
        <dbReference type="ARBA" id="ARBA00022630"/>
    </source>
</evidence>
<dbReference type="Pfam" id="PF01565">
    <property type="entry name" value="FAD_binding_4"/>
    <property type="match status" value="1"/>
</dbReference>
<dbReference type="Gene3D" id="3.30.465.10">
    <property type="match status" value="1"/>
</dbReference>
<feature type="domain" description="FAD-binding PCMH-type" evidence="6">
    <location>
        <begin position="30"/>
        <end position="201"/>
    </location>
</feature>
<accession>A0A6A6G529</accession>
<evidence type="ECO:0000256" key="2">
    <source>
        <dbReference type="ARBA" id="ARBA00005466"/>
    </source>
</evidence>
<dbReference type="PANTHER" id="PTHR42973">
    <property type="entry name" value="BINDING OXIDOREDUCTASE, PUTATIVE (AFU_ORTHOLOGUE AFUA_1G17690)-RELATED"/>
    <property type="match status" value="1"/>
</dbReference>
<evidence type="ECO:0000259" key="6">
    <source>
        <dbReference type="PROSITE" id="PS51387"/>
    </source>
</evidence>
<dbReference type="GO" id="GO:0016491">
    <property type="term" value="F:oxidoreductase activity"/>
    <property type="evidence" value="ECO:0007669"/>
    <property type="project" value="UniProtKB-KW"/>
</dbReference>
<dbReference type="AlphaFoldDB" id="A0A6A6G529"/>
<reference evidence="8" key="1">
    <citation type="journal article" date="2020" name="Stud. Mycol.">
        <title>101 Dothideomycetes genomes: A test case for predicting lifestyles and emergence of pathogens.</title>
        <authorList>
            <person name="Haridas S."/>
            <person name="Albert R."/>
            <person name="Binder M."/>
            <person name="Bloem J."/>
            <person name="LaButti K."/>
            <person name="Salamov A."/>
            <person name="Andreopoulos B."/>
            <person name="Baker S."/>
            <person name="Barry K."/>
            <person name="Bills G."/>
            <person name="Bluhm B."/>
            <person name="Cannon C."/>
            <person name="Castanera R."/>
            <person name="Culley D."/>
            <person name="Daum C."/>
            <person name="Ezra D."/>
            <person name="Gonzalez J."/>
            <person name="Henrissat B."/>
            <person name="Kuo A."/>
            <person name="Liang C."/>
            <person name="Lipzen A."/>
            <person name="Lutzoni F."/>
            <person name="Magnuson J."/>
            <person name="Mondo S."/>
            <person name="Nolan M."/>
            <person name="Ohm R."/>
            <person name="Pangilinan J."/>
            <person name="Park H.-J."/>
            <person name="Ramirez L."/>
            <person name="Alfaro M."/>
            <person name="Sun H."/>
            <person name="Tritt A."/>
            <person name="Yoshinaga Y."/>
            <person name="Zwiers L.-H."/>
            <person name="Turgeon B."/>
            <person name="Goodwin S."/>
            <person name="Spatafora J."/>
            <person name="Crous P."/>
            <person name="Grigoriev I."/>
        </authorList>
    </citation>
    <scope>NUCLEOTIDE SEQUENCE [LARGE SCALE GENOMIC DNA]</scope>
    <source>
        <strain evidence="8">CECT 20119</strain>
    </source>
</reference>
<dbReference type="InterPro" id="IPR036318">
    <property type="entry name" value="FAD-bd_PCMH-like_sf"/>
</dbReference>
<keyword evidence="3" id="KW-0285">Flavoprotein</keyword>
<dbReference type="Gene3D" id="3.40.462.20">
    <property type="match status" value="1"/>
</dbReference>
<name>A0A6A6G529_9PEZI</name>
<evidence type="ECO:0000313" key="8">
    <source>
        <dbReference type="Proteomes" id="UP000799538"/>
    </source>
</evidence>
<dbReference type="PANTHER" id="PTHR42973:SF39">
    <property type="entry name" value="FAD-BINDING PCMH-TYPE DOMAIN-CONTAINING PROTEIN"/>
    <property type="match status" value="1"/>
</dbReference>
<gene>
    <name evidence="7" type="ORF">BDZ85DRAFT_284505</name>
</gene>